<evidence type="ECO:0000259" key="4">
    <source>
        <dbReference type="Pfam" id="PF00703"/>
    </source>
</evidence>
<dbReference type="Proteomes" id="UP000068164">
    <property type="component" value="Unassembled WGS sequence"/>
</dbReference>
<evidence type="ECO:0000259" key="6">
    <source>
        <dbReference type="Pfam" id="PF02837"/>
    </source>
</evidence>
<gene>
    <name evidence="7" type="ORF">AS026_27680</name>
</gene>
<dbReference type="GO" id="GO:0004553">
    <property type="term" value="F:hydrolase activity, hydrolyzing O-glycosyl compounds"/>
    <property type="evidence" value="ECO:0007669"/>
    <property type="project" value="InterPro"/>
</dbReference>
<dbReference type="PANTHER" id="PTHR42732">
    <property type="entry name" value="BETA-GALACTOSIDASE"/>
    <property type="match status" value="1"/>
</dbReference>
<evidence type="ECO:0000313" key="7">
    <source>
        <dbReference type="EMBL" id="KWV60075.1"/>
    </source>
</evidence>
<dbReference type="Pfam" id="PF02836">
    <property type="entry name" value="Glyco_hydro_2_C"/>
    <property type="match status" value="1"/>
</dbReference>
<dbReference type="SUPFAM" id="SSF49785">
    <property type="entry name" value="Galactose-binding domain-like"/>
    <property type="match status" value="1"/>
</dbReference>
<dbReference type="InterPro" id="IPR006102">
    <property type="entry name" value="Ig-like_GH2"/>
</dbReference>
<name>A0A109K3H3_9HYPH</name>
<feature type="domain" description="Glycoside hydrolase family 2 immunoglobulin-like beta-sandwich" evidence="4">
    <location>
        <begin position="169"/>
        <end position="262"/>
    </location>
</feature>
<dbReference type="OrthoDB" id="9758603at2"/>
<keyword evidence="8" id="KW-1185">Reference proteome</keyword>
<reference evidence="7 8" key="1">
    <citation type="submission" date="2015-11" db="EMBL/GenBank/DDBJ databases">
        <title>Draft Genome Sequence of the Strain BR 10423 (Rhizobium sp.) isolated from nodules of Mimosa pudica.</title>
        <authorList>
            <person name="Barauna A.C."/>
            <person name="Zilli J.E."/>
            <person name="Simoes-Araujo J.L."/>
            <person name="Reis V.M."/>
            <person name="James E.K."/>
            <person name="Reis F.B.Jr."/>
            <person name="Rouws L.F."/>
            <person name="Passos S.R."/>
            <person name="Gois S.R."/>
        </authorList>
    </citation>
    <scope>NUCLEOTIDE SEQUENCE [LARGE SCALE GENOMIC DNA]</scope>
    <source>
        <strain evidence="7 8">BR10423</strain>
    </source>
</reference>
<dbReference type="Gene3D" id="2.60.40.10">
    <property type="entry name" value="Immunoglobulins"/>
    <property type="match status" value="1"/>
</dbReference>
<evidence type="ECO:0000256" key="3">
    <source>
        <dbReference type="ARBA" id="ARBA00023295"/>
    </source>
</evidence>
<evidence type="ECO:0008006" key="9">
    <source>
        <dbReference type="Google" id="ProtNLM"/>
    </source>
</evidence>
<dbReference type="Gene3D" id="2.60.120.260">
    <property type="entry name" value="Galactose-binding domain-like"/>
    <property type="match status" value="1"/>
</dbReference>
<keyword evidence="2" id="KW-0378">Hydrolase</keyword>
<accession>A0A109K3H3</accession>
<comment type="caution">
    <text evidence="7">The sequence shown here is derived from an EMBL/GenBank/DDBJ whole genome shotgun (WGS) entry which is preliminary data.</text>
</comment>
<dbReference type="InterPro" id="IPR036156">
    <property type="entry name" value="Beta-gal/glucu_dom_sf"/>
</dbReference>
<dbReference type="InterPro" id="IPR008979">
    <property type="entry name" value="Galactose-bd-like_sf"/>
</dbReference>
<dbReference type="PANTHER" id="PTHR42732:SF2">
    <property type="entry name" value="BETA-MANNOSIDASE"/>
    <property type="match status" value="1"/>
</dbReference>
<dbReference type="GO" id="GO:0005975">
    <property type="term" value="P:carbohydrate metabolic process"/>
    <property type="evidence" value="ECO:0007669"/>
    <property type="project" value="InterPro"/>
</dbReference>
<dbReference type="AlphaFoldDB" id="A0A109K3H3"/>
<comment type="similarity">
    <text evidence="1">Belongs to the glycosyl hydrolase 2 family.</text>
</comment>
<feature type="domain" description="Glycoside hydrolase family 2 catalytic" evidence="5">
    <location>
        <begin position="300"/>
        <end position="481"/>
    </location>
</feature>
<dbReference type="InterPro" id="IPR006104">
    <property type="entry name" value="Glyco_hydro_2_N"/>
</dbReference>
<dbReference type="Gene3D" id="3.20.20.80">
    <property type="entry name" value="Glycosidases"/>
    <property type="match status" value="1"/>
</dbReference>
<feature type="domain" description="Glycosyl hydrolases family 2 sugar binding" evidence="6">
    <location>
        <begin position="48"/>
        <end position="126"/>
    </location>
</feature>
<keyword evidence="3" id="KW-0326">Glycosidase</keyword>
<evidence type="ECO:0000313" key="8">
    <source>
        <dbReference type="Proteomes" id="UP000068164"/>
    </source>
</evidence>
<dbReference type="Pfam" id="PF02837">
    <property type="entry name" value="Glyco_hydro_2_N"/>
    <property type="match status" value="1"/>
</dbReference>
<evidence type="ECO:0000256" key="1">
    <source>
        <dbReference type="ARBA" id="ARBA00007401"/>
    </source>
</evidence>
<dbReference type="EMBL" id="LNCD01000003">
    <property type="protein sequence ID" value="KWV60075.1"/>
    <property type="molecule type" value="Genomic_DNA"/>
</dbReference>
<dbReference type="InterPro" id="IPR051913">
    <property type="entry name" value="GH2_Domain-Containing"/>
</dbReference>
<dbReference type="SUPFAM" id="SSF49303">
    <property type="entry name" value="beta-Galactosidase/glucuronidase domain"/>
    <property type="match status" value="1"/>
</dbReference>
<dbReference type="InterPro" id="IPR013783">
    <property type="entry name" value="Ig-like_fold"/>
</dbReference>
<dbReference type="Pfam" id="PF00703">
    <property type="entry name" value="Glyco_hydro_2"/>
    <property type="match status" value="1"/>
</dbReference>
<dbReference type="InterPro" id="IPR006103">
    <property type="entry name" value="Glyco_hydro_2_cat"/>
</dbReference>
<evidence type="ECO:0000256" key="2">
    <source>
        <dbReference type="ARBA" id="ARBA00022801"/>
    </source>
</evidence>
<sequence length="922" mass="102436">MTAPVTPALPLSQDARKRMTLDGLWQFKFEGEADWRSISVPSVWQSEFADLRDAFGTASYRRQFFLPQEWAEREISLHFGAVNYFAEVSVNGQPIGNHEGGYLPFSLTIPNSILKPENEIEVSVTLPSADATRYPQFPFAEIPHGKQSWYGPLGGIWQSVRLEARDTSHIKHAEVRADLSSGAVRFDLDLSASAAGAEVRVAVYGPDGALQAAAKGSGRTLSVVVPEVKAWSPDAPQLYRADISLSVADAIVDTTSVTFGFRTIETRGGQLFLNGAPLYMRAALDQDYYPEGICTPPSLEFLEDQARKAKALGLNTLRIHIKVPDPRYYDVADRIGLLIWTEIPNVQTFSDASARRMRETMQGIVRRDGHHPSIIAWTIINEDWGTRIVENADHRQWLAETYDWLKTLDPSRLVSDNSACFPNFHVKSDLNDYHYYRSIPERREEWDDITRQFAEGAAWTYSGLGDAQWRGEEPLIVSEFGVWGLPDPSKLLLQDGSEPFWMETGATWGDGVAYPHGVQKRFRALHLDTVFKDFGSFIEAAQWYQFANLKYEIEVMRAHPKIVGYVITEFTDVHWEANGLLDINRNPRVFHDDFASINSDIVVIARPNAWSAYAGELLEVDLSVATGGASIPDGATIRWTYGQDGERALPETGANAVASVGIVPMQMPETDVNRMLRIELEVLSNGRRLATNVLDIALYAKRNRANLPSIASKDPALRAFAETLGYPVSEPGKAEVNLAHALDESDIEAMHHGARYFVIADGSVPTHRNLRKDIPAGEKLYREMTIDERDMPVGIDQQLPGIGLIAREGTLWRGDWIANFSWIRRKGAFASLPGGPLLDLSFEKVVPHHVMTGFRTFEYAGPVHGGLVIGWVHKPAVTIAERRVGRGNLVATTFRLASVPAGTDPVAAALFDAMIATVNQSK</sequence>
<dbReference type="RefSeq" id="WP_062368462.1">
    <property type="nucleotide sequence ID" value="NZ_LNCD01000003.1"/>
</dbReference>
<organism evidence="7 8">
    <name type="scientific">Rhizobium altiplani</name>
    <dbReference type="NCBI Taxonomy" id="1864509"/>
    <lineage>
        <taxon>Bacteria</taxon>
        <taxon>Pseudomonadati</taxon>
        <taxon>Pseudomonadota</taxon>
        <taxon>Alphaproteobacteria</taxon>
        <taxon>Hyphomicrobiales</taxon>
        <taxon>Rhizobiaceae</taxon>
        <taxon>Rhizobium/Agrobacterium group</taxon>
        <taxon>Rhizobium</taxon>
    </lineage>
</organism>
<protein>
    <recommendedName>
        <fullName evidence="9">Glycosyl hydrolase</fullName>
    </recommendedName>
</protein>
<evidence type="ECO:0000259" key="5">
    <source>
        <dbReference type="Pfam" id="PF02836"/>
    </source>
</evidence>
<dbReference type="InterPro" id="IPR017853">
    <property type="entry name" value="GH"/>
</dbReference>
<proteinExistence type="inferred from homology"/>
<dbReference type="SUPFAM" id="SSF51445">
    <property type="entry name" value="(Trans)glycosidases"/>
    <property type="match status" value="1"/>
</dbReference>